<organism evidence="2">
    <name type="scientific">Amblyomma cajennense</name>
    <name type="common">Cayenne tick</name>
    <name type="synonym">Acarus cajennensis</name>
    <dbReference type="NCBI Taxonomy" id="34607"/>
    <lineage>
        <taxon>Eukaryota</taxon>
        <taxon>Metazoa</taxon>
        <taxon>Ecdysozoa</taxon>
        <taxon>Arthropoda</taxon>
        <taxon>Chelicerata</taxon>
        <taxon>Arachnida</taxon>
        <taxon>Acari</taxon>
        <taxon>Parasitiformes</taxon>
        <taxon>Ixodida</taxon>
        <taxon>Ixodoidea</taxon>
        <taxon>Ixodidae</taxon>
        <taxon>Amblyomminae</taxon>
        <taxon>Amblyomma</taxon>
    </lineage>
</organism>
<sequence length="113" mass="12158">MKSSLLLTLFALTAVAYGGIVAPATPVQEPVLSKESEAEVLDRAGKTLETVGRILQGKDADSTKEQQQDILEVLQALTAGERTVGDDDAEYIWPIIVRGAVAHGVKKWLDKRG</sequence>
<evidence type="ECO:0000256" key="1">
    <source>
        <dbReference type="SAM" id="SignalP"/>
    </source>
</evidence>
<proteinExistence type="evidence at transcript level"/>
<dbReference type="EMBL" id="GBBK01004861">
    <property type="protein sequence ID" value="JAC19621.1"/>
    <property type="molecule type" value="mRNA"/>
</dbReference>
<dbReference type="AlphaFoldDB" id="A0A023FCR5"/>
<keyword evidence="1" id="KW-0732">Signal</keyword>
<reference evidence="2" key="1">
    <citation type="submission" date="2014-03" db="EMBL/GenBank/DDBJ databases">
        <title>The sialotranscriptome of Amblyomma triste, Amblyomma parvum and Amblyomma cajennense ticks, uncovered by 454-based RNA-seq.</title>
        <authorList>
            <person name="Garcia G.R."/>
            <person name="Gardinassi L.G."/>
            <person name="Ribeiro J.M."/>
            <person name="Anatriello E."/>
            <person name="Ferreira B.R."/>
            <person name="Moreira H.N."/>
            <person name="Mafra C."/>
            <person name="Olegario M.M."/>
            <person name="Szabo P.J."/>
            <person name="Miranda-Santos I.K."/>
            <person name="Maruyama S.R."/>
        </authorList>
    </citation>
    <scope>NUCLEOTIDE SEQUENCE</scope>
    <source>
        <strain evidence="2">Uberlandia</strain>
        <tissue evidence="2">Salivary glands</tissue>
    </source>
</reference>
<protein>
    <submittedName>
        <fullName evidence="2">Putative secreted protein</fullName>
    </submittedName>
</protein>
<evidence type="ECO:0000313" key="2">
    <source>
        <dbReference type="EMBL" id="JAC19621.1"/>
    </source>
</evidence>
<feature type="chain" id="PRO_5001516385" evidence="1">
    <location>
        <begin position="19"/>
        <end position="113"/>
    </location>
</feature>
<name>A0A023FCR5_AMBCJ</name>
<feature type="signal peptide" evidence="1">
    <location>
        <begin position="1"/>
        <end position="18"/>
    </location>
</feature>
<accession>A0A023FCR5</accession>